<keyword evidence="3" id="KW-0032">Aminotransferase</keyword>
<proteinExistence type="inferred from homology"/>
<keyword evidence="3" id="KW-0808">Transferase</keyword>
<keyword evidence="7" id="KW-1185">Reference proteome</keyword>
<dbReference type="CDD" id="cd00609">
    <property type="entry name" value="AAT_like"/>
    <property type="match status" value="1"/>
</dbReference>
<evidence type="ECO:0000256" key="4">
    <source>
        <dbReference type="SAM" id="MobiDB-lite"/>
    </source>
</evidence>
<dbReference type="InterPro" id="IPR004839">
    <property type="entry name" value="Aminotransferase_I/II_large"/>
</dbReference>
<dbReference type="PANTHER" id="PTHR42885:SF1">
    <property type="entry name" value="THREONINE-PHOSPHATE DECARBOXYLASE"/>
    <property type="match status" value="1"/>
</dbReference>
<dbReference type="PROSITE" id="PS00105">
    <property type="entry name" value="AA_TRANSFER_CLASS_1"/>
    <property type="match status" value="1"/>
</dbReference>
<dbReference type="InterPro" id="IPR015421">
    <property type="entry name" value="PyrdxlP-dep_Trfase_major"/>
</dbReference>
<gene>
    <name evidence="6" type="primary">cobC</name>
    <name evidence="6" type="ORF">K7862_22220</name>
</gene>
<evidence type="ECO:0000259" key="5">
    <source>
        <dbReference type="Pfam" id="PF00155"/>
    </source>
</evidence>
<feature type="compositionally biased region" description="Pro residues" evidence="4">
    <location>
        <begin position="353"/>
        <end position="364"/>
    </location>
</feature>
<protein>
    <recommendedName>
        <fullName evidence="3">Aminotransferase</fullName>
        <ecNumber evidence="3">2.6.1.-</ecNumber>
    </recommendedName>
</protein>
<dbReference type="GO" id="GO:0048472">
    <property type="term" value="F:threonine-phosphate decarboxylase activity"/>
    <property type="evidence" value="ECO:0007669"/>
    <property type="project" value="UniProtKB-EC"/>
</dbReference>
<dbReference type="Proteomes" id="UP000778578">
    <property type="component" value="Unassembled WGS sequence"/>
</dbReference>
<dbReference type="EMBL" id="JAINZZ010000030">
    <property type="protein sequence ID" value="MBY8880330.1"/>
    <property type="molecule type" value="Genomic_DNA"/>
</dbReference>
<dbReference type="InterPro" id="IPR015422">
    <property type="entry name" value="PyrdxlP-dep_Trfase_small"/>
</dbReference>
<dbReference type="InterPro" id="IPR004838">
    <property type="entry name" value="NHTrfase_class1_PyrdxlP-BS"/>
</dbReference>
<dbReference type="Gene3D" id="3.40.640.10">
    <property type="entry name" value="Type I PLP-dependent aspartate aminotransferase-like (Major domain)"/>
    <property type="match status" value="1"/>
</dbReference>
<dbReference type="InterPro" id="IPR015424">
    <property type="entry name" value="PyrdxlP-dep_Trfase"/>
</dbReference>
<name>A0ABS7QAY3_9ACTN</name>
<feature type="domain" description="Aminotransferase class I/classII large" evidence="5">
    <location>
        <begin position="26"/>
        <end position="344"/>
    </location>
</feature>
<reference evidence="6 7" key="1">
    <citation type="submission" date="2021-08" db="EMBL/GenBank/DDBJ databases">
        <title>WGS of actinomycetes from Thailand.</title>
        <authorList>
            <person name="Thawai C."/>
        </authorList>
    </citation>
    <scope>NUCLEOTIDE SEQUENCE [LARGE SCALE GENOMIC DNA]</scope>
    <source>
        <strain evidence="6 7">PLK6-54</strain>
    </source>
</reference>
<dbReference type="NCBIfam" id="NF005915">
    <property type="entry name" value="PRK07908.1"/>
    <property type="match status" value="1"/>
</dbReference>
<organism evidence="6 7">
    <name type="scientific">Actinacidiphila acidipaludis</name>
    <dbReference type="NCBI Taxonomy" id="2873382"/>
    <lineage>
        <taxon>Bacteria</taxon>
        <taxon>Bacillati</taxon>
        <taxon>Actinomycetota</taxon>
        <taxon>Actinomycetes</taxon>
        <taxon>Kitasatosporales</taxon>
        <taxon>Streptomycetaceae</taxon>
        <taxon>Actinacidiphila</taxon>
    </lineage>
</organism>
<dbReference type="Pfam" id="PF00155">
    <property type="entry name" value="Aminotran_1_2"/>
    <property type="match status" value="1"/>
</dbReference>
<comment type="similarity">
    <text evidence="3">Belongs to the class-I pyridoxal-phosphate-dependent aminotransferase family.</text>
</comment>
<evidence type="ECO:0000256" key="3">
    <source>
        <dbReference type="RuleBase" id="RU000481"/>
    </source>
</evidence>
<accession>A0ABS7QAY3</accession>
<keyword evidence="6" id="KW-0456">Lyase</keyword>
<dbReference type="SUPFAM" id="SSF53383">
    <property type="entry name" value="PLP-dependent transferases"/>
    <property type="match status" value="1"/>
</dbReference>
<feature type="region of interest" description="Disordered" evidence="4">
    <location>
        <begin position="348"/>
        <end position="381"/>
    </location>
</feature>
<comment type="cofactor">
    <cofactor evidence="1 3">
        <name>pyridoxal 5'-phosphate</name>
        <dbReference type="ChEBI" id="CHEBI:597326"/>
    </cofactor>
</comment>
<dbReference type="EC" id="2.6.1.-" evidence="3"/>
<keyword evidence="2" id="KW-0663">Pyridoxal phosphate</keyword>
<evidence type="ECO:0000256" key="2">
    <source>
        <dbReference type="ARBA" id="ARBA00022898"/>
    </source>
</evidence>
<evidence type="ECO:0000313" key="6">
    <source>
        <dbReference type="EMBL" id="MBY8880330.1"/>
    </source>
</evidence>
<comment type="caution">
    <text evidence="6">The sequence shown here is derived from an EMBL/GenBank/DDBJ whole genome shotgun (WGS) entry which is preliminary data.</text>
</comment>
<dbReference type="Gene3D" id="3.90.1150.10">
    <property type="entry name" value="Aspartate Aminotransferase, domain 1"/>
    <property type="match status" value="1"/>
</dbReference>
<sequence>MHPPAEAGRTYDLRHHGDAEVGAGLVDLAVNVRAGTPPSWLADRIAASLKGLAAYPDAGAARKAVAARHARPESEVLLTAGAAEAFVLLARVLRPRRAVVVHPQFTEPEAALRAAGHAVDRVLLEAADGFRLHPAAVPEDADLVVLGNPTNPTSVLHPAPLVARLARPGRTLVVDEAFMDAVPGERESLAGPGGVPGLVVLRSLTKTWGLAGLRIGYLLAGADVVRSLQAAQPLWAVSTPALVAAEACMAPEALAEAAEAARTVTADRAYLVDRLGGVPGVEVAGTSPAGPFVLLRLPGAADVRLRLRAIGYAVRRADTFPGLGPDWLRVAVRDRRTTDGFANALATATVDLPDPPGPAGPPGRPGVTGRTSAAVPGAGGP</sequence>
<evidence type="ECO:0000313" key="7">
    <source>
        <dbReference type="Proteomes" id="UP000778578"/>
    </source>
</evidence>
<dbReference type="PANTHER" id="PTHR42885">
    <property type="entry name" value="HISTIDINOL-PHOSPHATE AMINOTRANSFERASE-RELATED"/>
    <property type="match status" value="1"/>
</dbReference>
<dbReference type="RefSeq" id="WP_222965247.1">
    <property type="nucleotide sequence ID" value="NZ_JAINZZ010000030.1"/>
</dbReference>
<evidence type="ECO:0000256" key="1">
    <source>
        <dbReference type="ARBA" id="ARBA00001933"/>
    </source>
</evidence>